<dbReference type="PANTHER" id="PTHR30588:SF0">
    <property type="entry name" value="BRANCHED-CHAIN AMINO ACID PERMEASE BRNQ"/>
    <property type="match status" value="1"/>
</dbReference>
<evidence type="ECO:0000256" key="8">
    <source>
        <dbReference type="ARBA" id="ARBA00023136"/>
    </source>
</evidence>
<feature type="transmembrane region" description="Helical" evidence="9">
    <location>
        <begin position="275"/>
        <end position="301"/>
    </location>
</feature>
<feature type="transmembrane region" description="Helical" evidence="9">
    <location>
        <begin position="9"/>
        <end position="28"/>
    </location>
</feature>
<keyword evidence="6 9" id="KW-0029">Amino-acid transport</keyword>
<evidence type="ECO:0000313" key="10">
    <source>
        <dbReference type="EMBL" id="SHK45409.1"/>
    </source>
</evidence>
<dbReference type="Pfam" id="PF05525">
    <property type="entry name" value="Branch_AA_trans"/>
    <property type="match status" value="1"/>
</dbReference>
<evidence type="ECO:0000256" key="6">
    <source>
        <dbReference type="ARBA" id="ARBA00022970"/>
    </source>
</evidence>
<feature type="transmembrane region" description="Helical" evidence="9">
    <location>
        <begin position="40"/>
        <end position="63"/>
    </location>
</feature>
<organism evidence="10 11">
    <name type="scientific">Anaerotignum lactatifermentans DSM 14214</name>
    <dbReference type="NCBI Taxonomy" id="1121323"/>
    <lineage>
        <taxon>Bacteria</taxon>
        <taxon>Bacillati</taxon>
        <taxon>Bacillota</taxon>
        <taxon>Clostridia</taxon>
        <taxon>Lachnospirales</taxon>
        <taxon>Anaerotignaceae</taxon>
        <taxon>Anaerotignum</taxon>
    </lineage>
</organism>
<dbReference type="OrthoDB" id="9783920at2"/>
<dbReference type="GO" id="GO:0005886">
    <property type="term" value="C:plasma membrane"/>
    <property type="evidence" value="ECO:0007669"/>
    <property type="project" value="UniProtKB-SubCell"/>
</dbReference>
<dbReference type="GO" id="GO:0005304">
    <property type="term" value="F:L-valine transmembrane transporter activity"/>
    <property type="evidence" value="ECO:0007669"/>
    <property type="project" value="TreeGrafter"/>
</dbReference>
<keyword evidence="11" id="KW-1185">Reference proteome</keyword>
<keyword evidence="8 9" id="KW-0472">Membrane</keyword>
<evidence type="ECO:0000256" key="7">
    <source>
        <dbReference type="ARBA" id="ARBA00022989"/>
    </source>
</evidence>
<comment type="function">
    <text evidence="9">Component of the transport system for branched-chain amino acids.</text>
</comment>
<comment type="similarity">
    <text evidence="2 9">Belongs to the branched chain amino acid transporter family.</text>
</comment>
<evidence type="ECO:0000256" key="3">
    <source>
        <dbReference type="ARBA" id="ARBA00022448"/>
    </source>
</evidence>
<feature type="transmembrane region" description="Helical" evidence="9">
    <location>
        <begin position="336"/>
        <end position="357"/>
    </location>
</feature>
<proteinExistence type="inferred from homology"/>
<dbReference type="GO" id="GO:0015188">
    <property type="term" value="F:L-isoleucine transmembrane transporter activity"/>
    <property type="evidence" value="ECO:0007669"/>
    <property type="project" value="TreeGrafter"/>
</dbReference>
<dbReference type="InterPro" id="IPR004685">
    <property type="entry name" value="Brnchd-chn_aa_trnsp_Livcs"/>
</dbReference>
<evidence type="ECO:0000256" key="4">
    <source>
        <dbReference type="ARBA" id="ARBA00022475"/>
    </source>
</evidence>
<dbReference type="PANTHER" id="PTHR30588">
    <property type="entry name" value="BRANCHED-CHAIN AMINO ACID TRANSPORT SYSTEM 2 CARRIER PROTEIN"/>
    <property type="match status" value="1"/>
</dbReference>
<evidence type="ECO:0000256" key="9">
    <source>
        <dbReference type="RuleBase" id="RU362122"/>
    </source>
</evidence>
<evidence type="ECO:0000313" key="11">
    <source>
        <dbReference type="Proteomes" id="UP000183975"/>
    </source>
</evidence>
<feature type="transmembrane region" description="Helical" evidence="9">
    <location>
        <begin position="148"/>
        <end position="166"/>
    </location>
</feature>
<feature type="transmembrane region" description="Helical" evidence="9">
    <location>
        <begin position="84"/>
        <end position="103"/>
    </location>
</feature>
<feature type="transmembrane region" description="Helical" evidence="9">
    <location>
        <begin position="369"/>
        <end position="390"/>
    </location>
</feature>
<dbReference type="GO" id="GO:0015190">
    <property type="term" value="F:L-leucine transmembrane transporter activity"/>
    <property type="evidence" value="ECO:0007669"/>
    <property type="project" value="TreeGrafter"/>
</dbReference>
<feature type="transmembrane region" description="Helical" evidence="9">
    <location>
        <begin position="222"/>
        <end position="241"/>
    </location>
</feature>
<reference evidence="10 11" key="1">
    <citation type="submission" date="2016-11" db="EMBL/GenBank/DDBJ databases">
        <authorList>
            <person name="Jaros S."/>
            <person name="Januszkiewicz K."/>
            <person name="Wedrychowicz H."/>
        </authorList>
    </citation>
    <scope>NUCLEOTIDE SEQUENCE [LARGE SCALE GENOMIC DNA]</scope>
    <source>
        <strain evidence="10 11">DSM 14214</strain>
    </source>
</reference>
<feature type="transmembrane region" description="Helical" evidence="9">
    <location>
        <begin position="115"/>
        <end position="136"/>
    </location>
</feature>
<protein>
    <recommendedName>
        <fullName evidence="9">Branched-chain amino acid transport system carrier protein</fullName>
    </recommendedName>
</protein>
<dbReference type="NCBIfam" id="TIGR00796">
    <property type="entry name" value="livcs"/>
    <property type="match status" value="1"/>
</dbReference>
<dbReference type="AlphaFoldDB" id="A0A1M6SLC2"/>
<evidence type="ECO:0000256" key="5">
    <source>
        <dbReference type="ARBA" id="ARBA00022692"/>
    </source>
</evidence>
<keyword evidence="4" id="KW-1003">Cell membrane</keyword>
<evidence type="ECO:0000256" key="2">
    <source>
        <dbReference type="ARBA" id="ARBA00008540"/>
    </source>
</evidence>
<feature type="transmembrane region" description="Helical" evidence="9">
    <location>
        <begin position="313"/>
        <end position="330"/>
    </location>
</feature>
<keyword evidence="5 9" id="KW-0812">Transmembrane</keyword>
<dbReference type="Proteomes" id="UP000183975">
    <property type="component" value="Unassembled WGS sequence"/>
</dbReference>
<comment type="subcellular location">
    <subcellularLocation>
        <location evidence="1 9">Cell membrane</location>
        <topology evidence="1 9">Multi-pass membrane protein</topology>
    </subcellularLocation>
</comment>
<name>A0A1M6SLC2_9FIRM</name>
<dbReference type="GO" id="GO:0015820">
    <property type="term" value="P:L-leucine transport"/>
    <property type="evidence" value="ECO:0007669"/>
    <property type="project" value="TreeGrafter"/>
</dbReference>
<dbReference type="RefSeq" id="WP_072850978.1">
    <property type="nucleotide sequence ID" value="NZ_FRAH01000027.1"/>
</dbReference>
<feature type="transmembrane region" description="Helical" evidence="9">
    <location>
        <begin position="194"/>
        <end position="210"/>
    </location>
</feature>
<dbReference type="Gene3D" id="1.20.1740.10">
    <property type="entry name" value="Amino acid/polyamine transporter I"/>
    <property type="match status" value="1"/>
</dbReference>
<evidence type="ECO:0000256" key="1">
    <source>
        <dbReference type="ARBA" id="ARBA00004651"/>
    </source>
</evidence>
<gene>
    <name evidence="10" type="ORF">SAMN02745138_01758</name>
</gene>
<feature type="transmembrane region" description="Helical" evidence="9">
    <location>
        <begin position="402"/>
        <end position="420"/>
    </location>
</feature>
<keyword evidence="7 9" id="KW-1133">Transmembrane helix</keyword>
<dbReference type="EMBL" id="FRAH01000027">
    <property type="protein sequence ID" value="SHK45409.1"/>
    <property type="molecule type" value="Genomic_DNA"/>
</dbReference>
<accession>A0A1M6SLC2</accession>
<sequence length="426" mass="45792">MNNLKGKDIMAVGLTMFAIFFGAGNLIFPPYLGRMTGAEWFLGFFFFFIVDIGVSMIAIFATIRSNDLSMTGIPSRLGKKMATVVAIIIATCLAPCLAVPRTAATTFEMGWSQMFPSLSIWVFSFIFFAIVCFLTIRPSKVVDIVGNYLTPILVICVLVLIVLGIVDPIGPIAEESTVVTIKEGIINGYQTMDPLGVGLIIVAIMGAVTEKGYATKDIQGRLLARAALLAGILLFVIYGGLTHLGSTVSSGSYEDYNQAALLVAITEELLGTWGVIMMAVIVLFACLTTAIGLTSGFAGTLEKLTNGRCKYKTVVIVMSVFSFVVSNAGIDKIISVAAPILSVIFPCFITMSVLMFFGKYIKNDNVIRVATLFAFVISLSEVLAGFGLPLTYTQYLPLHEYSLGWILPAVIGGIIGKFIPCKQSEA</sequence>
<dbReference type="GO" id="GO:0015818">
    <property type="term" value="P:isoleucine transport"/>
    <property type="evidence" value="ECO:0007669"/>
    <property type="project" value="TreeGrafter"/>
</dbReference>
<keyword evidence="3 9" id="KW-0813">Transport</keyword>